<comment type="subcellular location">
    <subcellularLocation>
        <location evidence="1 6">Cell membrane</location>
        <topology evidence="1 6">Multi-pass membrane protein</topology>
    </subcellularLocation>
</comment>
<keyword evidence="3 6" id="KW-0812">Transmembrane</keyword>
<evidence type="ECO:0000256" key="2">
    <source>
        <dbReference type="ARBA" id="ARBA00022475"/>
    </source>
</evidence>
<proteinExistence type="inferred from homology"/>
<feature type="domain" description="VTT" evidence="7">
    <location>
        <begin position="71"/>
        <end position="189"/>
    </location>
</feature>
<dbReference type="Pfam" id="PF09335">
    <property type="entry name" value="VTT_dom"/>
    <property type="match status" value="1"/>
</dbReference>
<dbReference type="PANTHER" id="PTHR12677">
    <property type="entry name" value="GOLGI APPARATUS MEMBRANE PROTEIN TVP38-RELATED"/>
    <property type="match status" value="1"/>
</dbReference>
<gene>
    <name evidence="8" type="ORF">ENL71_08960</name>
</gene>
<evidence type="ECO:0000256" key="6">
    <source>
        <dbReference type="RuleBase" id="RU366058"/>
    </source>
</evidence>
<dbReference type="AlphaFoldDB" id="A0A7C5V2J3"/>
<dbReference type="InterPro" id="IPR015414">
    <property type="entry name" value="TMEM64"/>
</dbReference>
<sequence length="236" mass="26071">MKRKNLSIVLNIIAIAGFILLATAVAIRYSHFIVNIISNPQKFKSWVLSFGHLGVLVFILIQILQVIISAIPGEAVQISGGYLYGTLLGTVYSLIGIMIGSVCVFYITRLLGYSLVRKIVPEEKLKKFYLLINSPKGEIVIFLLFLIPGLPKDILTYIVGLSPIKPLRFFAIVAIARLPGIFFSSYIGSSLEEKNYTMAIVVSAAAAILFILGVVYRDNIIKTIHNWVHKKGSSNL</sequence>
<evidence type="ECO:0000259" key="7">
    <source>
        <dbReference type="Pfam" id="PF09335"/>
    </source>
</evidence>
<name>A0A7C5V2J3_9FIRM</name>
<dbReference type="GO" id="GO:0005886">
    <property type="term" value="C:plasma membrane"/>
    <property type="evidence" value="ECO:0007669"/>
    <property type="project" value="UniProtKB-SubCell"/>
</dbReference>
<dbReference type="PANTHER" id="PTHR12677:SF59">
    <property type="entry name" value="GOLGI APPARATUS MEMBRANE PROTEIN TVP38-RELATED"/>
    <property type="match status" value="1"/>
</dbReference>
<dbReference type="EMBL" id="DRUZ01000100">
    <property type="protein sequence ID" value="HHS02590.1"/>
    <property type="molecule type" value="Genomic_DNA"/>
</dbReference>
<evidence type="ECO:0000256" key="5">
    <source>
        <dbReference type="ARBA" id="ARBA00023136"/>
    </source>
</evidence>
<evidence type="ECO:0000313" key="8">
    <source>
        <dbReference type="EMBL" id="HHS02590.1"/>
    </source>
</evidence>
<feature type="transmembrane region" description="Helical" evidence="6">
    <location>
        <begin position="6"/>
        <end position="27"/>
    </location>
</feature>
<comment type="caution">
    <text evidence="8">The sequence shown here is derived from an EMBL/GenBank/DDBJ whole genome shotgun (WGS) entry which is preliminary data.</text>
</comment>
<evidence type="ECO:0000256" key="1">
    <source>
        <dbReference type="ARBA" id="ARBA00004651"/>
    </source>
</evidence>
<reference evidence="8" key="1">
    <citation type="journal article" date="2020" name="mSystems">
        <title>Genome- and Community-Level Interaction Insights into Carbon Utilization and Element Cycling Functions of Hydrothermarchaeota in Hydrothermal Sediment.</title>
        <authorList>
            <person name="Zhou Z."/>
            <person name="Liu Y."/>
            <person name="Xu W."/>
            <person name="Pan J."/>
            <person name="Luo Z.H."/>
            <person name="Li M."/>
        </authorList>
    </citation>
    <scope>NUCLEOTIDE SEQUENCE [LARGE SCALE GENOMIC DNA]</scope>
    <source>
        <strain evidence="8">SpSt-102</strain>
    </source>
</reference>
<keyword evidence="5 6" id="KW-0472">Membrane</keyword>
<feature type="transmembrane region" description="Helical" evidence="6">
    <location>
        <begin position="196"/>
        <end position="216"/>
    </location>
</feature>
<feature type="transmembrane region" description="Helical" evidence="6">
    <location>
        <begin position="167"/>
        <end position="189"/>
    </location>
</feature>
<keyword evidence="2 6" id="KW-1003">Cell membrane</keyword>
<feature type="transmembrane region" description="Helical" evidence="6">
    <location>
        <begin position="83"/>
        <end position="107"/>
    </location>
</feature>
<accession>A0A7C5V2J3</accession>
<evidence type="ECO:0000256" key="3">
    <source>
        <dbReference type="ARBA" id="ARBA00022692"/>
    </source>
</evidence>
<evidence type="ECO:0000256" key="4">
    <source>
        <dbReference type="ARBA" id="ARBA00022989"/>
    </source>
</evidence>
<keyword evidence="4 6" id="KW-1133">Transmembrane helix</keyword>
<organism evidence="8">
    <name type="scientific">Caldicellulosiruptor owensensis</name>
    <dbReference type="NCBI Taxonomy" id="55205"/>
    <lineage>
        <taxon>Bacteria</taxon>
        <taxon>Bacillati</taxon>
        <taxon>Bacillota</taxon>
        <taxon>Bacillota incertae sedis</taxon>
        <taxon>Caldicellulosiruptorales</taxon>
        <taxon>Caldicellulosiruptoraceae</taxon>
        <taxon>Caldicellulosiruptor</taxon>
    </lineage>
</organism>
<feature type="transmembrane region" description="Helical" evidence="6">
    <location>
        <begin position="47"/>
        <end position="71"/>
    </location>
</feature>
<protein>
    <recommendedName>
        <fullName evidence="6">TVP38/TMEM64 family membrane protein</fullName>
    </recommendedName>
</protein>
<comment type="similarity">
    <text evidence="6">Belongs to the TVP38/TMEM64 family.</text>
</comment>
<dbReference type="InterPro" id="IPR032816">
    <property type="entry name" value="VTT_dom"/>
</dbReference>